<evidence type="ECO:0000313" key="1">
    <source>
        <dbReference type="EnsemblPlants" id="Kaladp0068s0176.1.v1.1.CDS.1"/>
    </source>
</evidence>
<dbReference type="AlphaFoldDB" id="A0A7N0UJI1"/>
<organism evidence="1 2">
    <name type="scientific">Kalanchoe fedtschenkoi</name>
    <name type="common">Lavender scallops</name>
    <name type="synonym">South American air plant</name>
    <dbReference type="NCBI Taxonomy" id="63787"/>
    <lineage>
        <taxon>Eukaryota</taxon>
        <taxon>Viridiplantae</taxon>
        <taxon>Streptophyta</taxon>
        <taxon>Embryophyta</taxon>
        <taxon>Tracheophyta</taxon>
        <taxon>Spermatophyta</taxon>
        <taxon>Magnoliopsida</taxon>
        <taxon>eudicotyledons</taxon>
        <taxon>Gunneridae</taxon>
        <taxon>Pentapetalae</taxon>
        <taxon>Saxifragales</taxon>
        <taxon>Crassulaceae</taxon>
        <taxon>Kalanchoe</taxon>
    </lineage>
</organism>
<name>A0A7N0UJI1_KALFE</name>
<evidence type="ECO:0000313" key="2">
    <source>
        <dbReference type="Proteomes" id="UP000594263"/>
    </source>
</evidence>
<proteinExistence type="predicted"/>
<dbReference type="Gramene" id="Kaladp0068s0176.1.v1.1">
    <property type="protein sequence ID" value="Kaladp0068s0176.1.v1.1.CDS.1"/>
    <property type="gene ID" value="Kaladp0068s0176.v1.1"/>
</dbReference>
<reference evidence="1" key="1">
    <citation type="submission" date="2021-01" db="UniProtKB">
        <authorList>
            <consortium name="EnsemblPlants"/>
        </authorList>
    </citation>
    <scope>IDENTIFICATION</scope>
</reference>
<protein>
    <submittedName>
        <fullName evidence="1">Uncharacterized protein</fullName>
    </submittedName>
</protein>
<sequence>MMLNHRILILILTRNYLHNKIDITSTRAIAQLVEQLVYTCAKVFQRSPSCNQKI</sequence>
<keyword evidence="2" id="KW-1185">Reference proteome</keyword>
<dbReference type="EnsemblPlants" id="Kaladp0068s0176.1.v1.1">
    <property type="protein sequence ID" value="Kaladp0068s0176.1.v1.1.CDS.1"/>
    <property type="gene ID" value="Kaladp0068s0176.v1.1"/>
</dbReference>
<accession>A0A7N0UJI1</accession>
<dbReference type="Proteomes" id="UP000594263">
    <property type="component" value="Unplaced"/>
</dbReference>